<dbReference type="AlphaFoldDB" id="A0A369IKL1"/>
<dbReference type="RefSeq" id="WP_114459436.1">
    <property type="nucleotide sequence ID" value="NZ_QPIW01000001.1"/>
</dbReference>
<dbReference type="InterPro" id="IPR036291">
    <property type="entry name" value="NAD(P)-bd_dom_sf"/>
</dbReference>
<gene>
    <name evidence="2" type="ORF">DVG78_02280</name>
</gene>
<protein>
    <submittedName>
        <fullName evidence="2">NAD-dependent epimerase/dehydratase family protein</fullName>
    </submittedName>
</protein>
<organism evidence="2 3">
    <name type="scientific">Runella aurantiaca</name>
    <dbReference type="NCBI Taxonomy" id="2282308"/>
    <lineage>
        <taxon>Bacteria</taxon>
        <taxon>Pseudomonadati</taxon>
        <taxon>Bacteroidota</taxon>
        <taxon>Cytophagia</taxon>
        <taxon>Cytophagales</taxon>
        <taxon>Spirosomataceae</taxon>
        <taxon>Runella</taxon>
    </lineage>
</organism>
<dbReference type="InterPro" id="IPR051783">
    <property type="entry name" value="NAD(P)-dependent_oxidoreduct"/>
</dbReference>
<dbReference type="EMBL" id="QPIW01000001">
    <property type="protein sequence ID" value="RDB07903.1"/>
    <property type="molecule type" value="Genomic_DNA"/>
</dbReference>
<evidence type="ECO:0000313" key="3">
    <source>
        <dbReference type="Proteomes" id="UP000253141"/>
    </source>
</evidence>
<name>A0A369IKL1_9BACT</name>
<feature type="domain" description="NAD-dependent epimerase/dehydratase" evidence="1">
    <location>
        <begin position="3"/>
        <end position="226"/>
    </location>
</feature>
<dbReference type="GO" id="GO:0004029">
    <property type="term" value="F:aldehyde dehydrogenase (NAD+) activity"/>
    <property type="evidence" value="ECO:0007669"/>
    <property type="project" value="TreeGrafter"/>
</dbReference>
<dbReference type="SUPFAM" id="SSF51735">
    <property type="entry name" value="NAD(P)-binding Rossmann-fold domains"/>
    <property type="match status" value="1"/>
</dbReference>
<comment type="caution">
    <text evidence="2">The sequence shown here is derived from an EMBL/GenBank/DDBJ whole genome shotgun (WGS) entry which is preliminary data.</text>
</comment>
<evidence type="ECO:0000313" key="2">
    <source>
        <dbReference type="EMBL" id="RDB07903.1"/>
    </source>
</evidence>
<dbReference type="Pfam" id="PF01370">
    <property type="entry name" value="Epimerase"/>
    <property type="match status" value="1"/>
</dbReference>
<accession>A0A369IKL1</accession>
<dbReference type="Gene3D" id="3.40.50.720">
    <property type="entry name" value="NAD(P)-binding Rossmann-like Domain"/>
    <property type="match status" value="1"/>
</dbReference>
<dbReference type="GO" id="GO:0005737">
    <property type="term" value="C:cytoplasm"/>
    <property type="evidence" value="ECO:0007669"/>
    <property type="project" value="TreeGrafter"/>
</dbReference>
<evidence type="ECO:0000259" key="1">
    <source>
        <dbReference type="Pfam" id="PF01370"/>
    </source>
</evidence>
<dbReference type="PANTHER" id="PTHR48079:SF6">
    <property type="entry name" value="NAD(P)-BINDING DOMAIN-CONTAINING PROTEIN-RELATED"/>
    <property type="match status" value="1"/>
</dbReference>
<sequence length="328" mass="36883">MKIFITGITGLLGRHVAELCFREGHEIFALVRDKKINNSNFPFELEICYGDLSTLDSIPEKLNHSEIVIHCAANTSMLSIKNTKQEETNINGIRNLIIVSKQANIKKFIHVSSANTIAHGDIFFPADESKKLALADYRLPYINTKIIGEEILLNEFKVNNFPVIILNPTFILGPCNLNISSGKLILAAIKKPILLFPSGGKNIVDVRDIARVIVNSIHKGKTGNNYLLSNENLTYKEIFTLACKYANVVTPKFKIPYSLGVVIGYMGSCFELITKKTTTINIKTMRLSYQNHYYNADKAIKELCFTPRPAKETIKDTVSWFKNEHISN</sequence>
<dbReference type="OrthoDB" id="9801056at2"/>
<dbReference type="PANTHER" id="PTHR48079">
    <property type="entry name" value="PROTEIN YEEZ"/>
    <property type="match status" value="1"/>
</dbReference>
<keyword evidence="3" id="KW-1185">Reference proteome</keyword>
<reference evidence="2 3" key="1">
    <citation type="submission" date="2018-07" db="EMBL/GenBank/DDBJ databases">
        <title>Genome analysis of Runella aurantiaca.</title>
        <authorList>
            <person name="Yang X."/>
        </authorList>
    </citation>
    <scope>NUCLEOTIDE SEQUENCE [LARGE SCALE GENOMIC DNA]</scope>
    <source>
        <strain evidence="2 3">YX9</strain>
    </source>
</reference>
<proteinExistence type="predicted"/>
<dbReference type="Proteomes" id="UP000253141">
    <property type="component" value="Unassembled WGS sequence"/>
</dbReference>
<dbReference type="InterPro" id="IPR001509">
    <property type="entry name" value="Epimerase_deHydtase"/>
</dbReference>